<dbReference type="InterPro" id="IPR049450">
    <property type="entry name" value="ACOT8-like_C"/>
</dbReference>
<dbReference type="AlphaFoldDB" id="A0AAF0EHV8"/>
<dbReference type="GO" id="GO:0005782">
    <property type="term" value="C:peroxisomal matrix"/>
    <property type="evidence" value="ECO:0007669"/>
    <property type="project" value="UniProtKB-SubCell"/>
</dbReference>
<dbReference type="GO" id="GO:0009062">
    <property type="term" value="P:fatty acid catabolic process"/>
    <property type="evidence" value="ECO:0007669"/>
    <property type="project" value="TreeGrafter"/>
</dbReference>
<evidence type="ECO:0008006" key="7">
    <source>
        <dbReference type="Google" id="ProtNLM"/>
    </source>
</evidence>
<keyword evidence="6" id="KW-1185">Reference proteome</keyword>
<feature type="domain" description="Acyl-CoA thioesterase-like N-terminal HotDog" evidence="3">
    <location>
        <begin position="28"/>
        <end position="106"/>
    </location>
</feature>
<comment type="similarity">
    <text evidence="1">Belongs to the C/M/P thioester hydrolase family.</text>
</comment>
<name>A0AAF0EHV8_9BASI</name>
<dbReference type="PANTHER" id="PTHR11066:SF35">
    <property type="entry name" value="ACYL-COA THIOESTERASE II"/>
    <property type="match status" value="1"/>
</dbReference>
<gene>
    <name evidence="5" type="ORF">MEQU1_003566</name>
</gene>
<evidence type="ECO:0000313" key="6">
    <source>
        <dbReference type="Proteomes" id="UP001214415"/>
    </source>
</evidence>
<accession>A0AAF0EHV8</accession>
<dbReference type="InterPro" id="IPR042171">
    <property type="entry name" value="Acyl-CoA_hotdog"/>
</dbReference>
<feature type="domain" description="Acyl-CoA thioesterase-like C-terminal" evidence="4">
    <location>
        <begin position="265"/>
        <end position="354"/>
    </location>
</feature>
<evidence type="ECO:0000313" key="5">
    <source>
        <dbReference type="EMBL" id="WFD24860.1"/>
    </source>
</evidence>
<dbReference type="Gene3D" id="2.40.160.210">
    <property type="entry name" value="Acyl-CoA thioesterase, double hotdog domain"/>
    <property type="match status" value="1"/>
</dbReference>
<dbReference type="GO" id="GO:0047617">
    <property type="term" value="F:fatty acyl-CoA hydrolase activity"/>
    <property type="evidence" value="ECO:0007669"/>
    <property type="project" value="InterPro"/>
</dbReference>
<organism evidence="5 6">
    <name type="scientific">Malassezia equina</name>
    <dbReference type="NCBI Taxonomy" id="1381935"/>
    <lineage>
        <taxon>Eukaryota</taxon>
        <taxon>Fungi</taxon>
        <taxon>Dikarya</taxon>
        <taxon>Basidiomycota</taxon>
        <taxon>Ustilaginomycotina</taxon>
        <taxon>Malasseziomycetes</taxon>
        <taxon>Malasseziales</taxon>
        <taxon>Malasseziaceae</taxon>
        <taxon>Malassezia</taxon>
    </lineage>
</organism>
<dbReference type="Pfam" id="PF20789">
    <property type="entry name" value="4HBT_3C"/>
    <property type="match status" value="1"/>
</dbReference>
<dbReference type="CDD" id="cd03444">
    <property type="entry name" value="Thioesterase_II_repeat1"/>
    <property type="match status" value="1"/>
</dbReference>
<reference evidence="5" key="1">
    <citation type="submission" date="2023-03" db="EMBL/GenBank/DDBJ databases">
        <title>Mating type loci evolution in Malassezia.</title>
        <authorList>
            <person name="Coelho M.A."/>
        </authorList>
    </citation>
    <scope>NUCLEOTIDE SEQUENCE</scope>
    <source>
        <strain evidence="5">CBS 12830</strain>
    </source>
</reference>
<evidence type="ECO:0000259" key="3">
    <source>
        <dbReference type="Pfam" id="PF13622"/>
    </source>
</evidence>
<proteinExistence type="inferred from homology"/>
<evidence type="ECO:0000256" key="1">
    <source>
        <dbReference type="ARBA" id="ARBA00006538"/>
    </source>
</evidence>
<dbReference type="Proteomes" id="UP001214415">
    <property type="component" value="Chromosome 8"/>
</dbReference>
<dbReference type="Pfam" id="PF13622">
    <property type="entry name" value="4HBT_3"/>
    <property type="match status" value="1"/>
</dbReference>
<dbReference type="EMBL" id="CP119907">
    <property type="protein sequence ID" value="WFD24860.1"/>
    <property type="molecule type" value="Genomic_DNA"/>
</dbReference>
<protein>
    <recommendedName>
        <fullName evidence="7">Acyl-CoA thioesterase II</fullName>
    </recommendedName>
</protein>
<dbReference type="InterPro" id="IPR029069">
    <property type="entry name" value="HotDog_dom_sf"/>
</dbReference>
<evidence type="ECO:0000256" key="2">
    <source>
        <dbReference type="ARBA" id="ARBA00022801"/>
    </source>
</evidence>
<dbReference type="InterPro" id="IPR003703">
    <property type="entry name" value="Acyl_CoA_thio"/>
</dbReference>
<dbReference type="SUPFAM" id="SSF54637">
    <property type="entry name" value="Thioesterase/thiol ester dehydrase-isomerase"/>
    <property type="match status" value="2"/>
</dbReference>
<dbReference type="PANTHER" id="PTHR11066">
    <property type="entry name" value="ACYL-COA THIOESTERASE"/>
    <property type="match status" value="1"/>
</dbReference>
<evidence type="ECO:0000259" key="4">
    <source>
        <dbReference type="Pfam" id="PF20789"/>
    </source>
</evidence>
<dbReference type="InterPro" id="IPR049449">
    <property type="entry name" value="TesB_ACOT8-like_N"/>
</dbReference>
<keyword evidence="2" id="KW-0378">Hydrolase</keyword>
<sequence length="377" mass="41453">MEAGRLLPLVGVKRTSDPWVWEGVSLPLGMGNLRPIAYGGFAIATAVVAAGATLPEDVHLVPYSLVGHFLSPATLDSPFVCEVTSIRDTRQFSTRFVVVKQRTKTGTLRSVLSLTLDMIGSPSSTPQSLREHGAKNIDPASIASVVRYEPRTPWKIETPDQLPSLEQHLAQRIAAGELDESLVDAQKAFLGLWHELFEMRAVPSSMMDQNMLGLLDVPTSQDALPLQDRRSFDWMHIRAPLPPWDGSQGPAVCEALGMHPITPMVAHLATLAFAMDGAIAFAPLSFVKQSLFDAQVASTLEFALRFHTDALDVNQWLLREIIPVHAGWQRHYGEARVFDQAGHHLATCTQQCVMRPSDPDAMAEMQAPRPYGRTPKL</sequence>
<dbReference type="GO" id="GO:0006637">
    <property type="term" value="P:acyl-CoA metabolic process"/>
    <property type="evidence" value="ECO:0007669"/>
    <property type="project" value="InterPro"/>
</dbReference>